<evidence type="ECO:0000313" key="2">
    <source>
        <dbReference type="Proteomes" id="UP001138709"/>
    </source>
</evidence>
<reference evidence="1" key="1">
    <citation type="submission" date="2020-01" db="EMBL/GenBank/DDBJ databases">
        <authorList>
            <person name="Rat A."/>
        </authorList>
    </citation>
    <scope>NUCLEOTIDE SEQUENCE</scope>
    <source>
        <strain evidence="1">LMG 31228</strain>
    </source>
</reference>
<protein>
    <recommendedName>
        <fullName evidence="3">Baseplate assembly protein</fullName>
    </recommendedName>
</protein>
<dbReference type="RefSeq" id="WP_211845712.1">
    <property type="nucleotide sequence ID" value="NZ_JAAEDL010000005.1"/>
</dbReference>
<evidence type="ECO:0000313" key="1">
    <source>
        <dbReference type="EMBL" id="MBR0680175.1"/>
    </source>
</evidence>
<accession>A0A9X9X8Y9</accession>
<dbReference type="Proteomes" id="UP001138709">
    <property type="component" value="Unassembled WGS sequence"/>
</dbReference>
<dbReference type="EMBL" id="JAAEDL010000005">
    <property type="protein sequence ID" value="MBR0680175.1"/>
    <property type="molecule type" value="Genomic_DNA"/>
</dbReference>
<dbReference type="AlphaFoldDB" id="A0A9X9X8Y9"/>
<comment type="caution">
    <text evidence="1">The sequence shown here is derived from an EMBL/GenBank/DDBJ whole genome shotgun (WGS) entry which is preliminary data.</text>
</comment>
<keyword evidence="2" id="KW-1185">Reference proteome</keyword>
<organism evidence="1 2">
    <name type="scientific">Neoroseomonas eburnea</name>
    <dbReference type="NCBI Taxonomy" id="1346889"/>
    <lineage>
        <taxon>Bacteria</taxon>
        <taxon>Pseudomonadati</taxon>
        <taxon>Pseudomonadota</taxon>
        <taxon>Alphaproteobacteria</taxon>
        <taxon>Acetobacterales</taxon>
        <taxon>Acetobacteraceae</taxon>
        <taxon>Neoroseomonas</taxon>
    </lineage>
</organism>
<gene>
    <name evidence="1" type="ORF">GXW74_06730</name>
</gene>
<evidence type="ECO:0008006" key="3">
    <source>
        <dbReference type="Google" id="ProtNLM"/>
    </source>
</evidence>
<proteinExistence type="predicted"/>
<reference evidence="1" key="2">
    <citation type="journal article" date="2021" name="Syst. Appl. Microbiol.">
        <title>Roseomonas hellenica sp. nov., isolated from roots of wild-growing Alkanna tinctoria.</title>
        <authorList>
            <person name="Rat A."/>
            <person name="Naranjo H.D."/>
            <person name="Lebbe L."/>
            <person name="Cnockaert M."/>
            <person name="Krigas N."/>
            <person name="Grigoriadou K."/>
            <person name="Maloupa E."/>
            <person name="Willems A."/>
        </authorList>
    </citation>
    <scope>NUCLEOTIDE SEQUENCE</scope>
    <source>
        <strain evidence="1">LMG 31228</strain>
    </source>
</reference>
<name>A0A9X9X8Y9_9PROT</name>
<sequence>MSDAAIPACREDARRALVLGHPTLNGLDFVEYRFDPLALPGRRHVLEMHFLKPAPVLAPTDLVVEGGARILAIGVVATEPPVGNDLRVFVTEAGDFSIYRLRVRDPAAHGLDGLLAAAPVNFKAGCPSDLDCRIVRDCPPPEGETPPLDHMARDFESFRRMLLDVARMRNPAWRETHPAEPAAALVELLAAEGDRLAWMQDAVGTEATLETARRRISARRHARLVDYRMHEGRNACGFVQLDASGSGTVPAGTRFLTRITAPLRGMQARPGTVIPADPPPDYDNDAALAEATVFEATARTRCDRLLNRLWIHDFGGRACCLPHGATAAFLFATQGPPNSATAVRPPLAAGEWILLFEAKGPDTGLAPDADPARRVAVRIARVADATDPAFGAAMTLVDGEPRLTRLTNVADPALPLLRVEWEAAQAPDFALTITGRDADGAALPWVGQARGNLVPVDHGRTVLRSTVDGTLPAPVTRGRTTTLTLPEAPLTFQPMPEAPRFDAQGRLADARHVLDVPASEALPAAVLIVDAPAEEPRLWQPVPELLASFPFDEHFVAELDEAGRAQLRFGDDAFGRRLPEGSAITARFRIGNGAAGNIGAGALVHVATPAAPDLADPADPAAPPAVFPPIAAIWQPLAAHGGEDAEALDAVRQRAPSAMHAEQFRAVTEADWEAAALKLPGVAAARAAIRWTGSWHTIFVGLHPAEQASLVPRRGGGFDLAPAFARAAVAALNRWRLAGRDLAVRAGAYVPIRLEIGLCLEPGHFRGAVLPVVRAALIGRGGLFDPALARFGDTLWLSRIVAVVAAVPGVSSCIVRGFHRYWDGPAGELDTGRLILGTWEIPRLDADPSRPENGVLVLTIDGEG</sequence>